<dbReference type="EC" id="2.1.1.85" evidence="3"/>
<dbReference type="GO" id="GO:0005634">
    <property type="term" value="C:nucleus"/>
    <property type="evidence" value="ECO:0007669"/>
    <property type="project" value="UniProtKB-SubCell"/>
</dbReference>
<dbReference type="InterPro" id="IPR029063">
    <property type="entry name" value="SAM-dependent_MTases_sf"/>
</dbReference>
<dbReference type="GO" id="GO:0005737">
    <property type="term" value="C:cytoplasm"/>
    <property type="evidence" value="ECO:0007669"/>
    <property type="project" value="UniProtKB-SubCell"/>
</dbReference>
<evidence type="ECO:0000256" key="5">
    <source>
        <dbReference type="ARBA" id="ARBA00022603"/>
    </source>
</evidence>
<dbReference type="EMBL" id="LN483166">
    <property type="protein sequence ID" value="CED84663.1"/>
    <property type="molecule type" value="Genomic_DNA"/>
</dbReference>
<keyword evidence="8" id="KW-0539">Nucleus</keyword>
<organism evidence="11">
    <name type="scientific">Phaffia rhodozyma</name>
    <name type="common">Yeast</name>
    <name type="synonym">Xanthophyllomyces dendrorhous</name>
    <dbReference type="NCBI Taxonomy" id="264483"/>
    <lineage>
        <taxon>Eukaryota</taxon>
        <taxon>Fungi</taxon>
        <taxon>Dikarya</taxon>
        <taxon>Basidiomycota</taxon>
        <taxon>Agaricomycotina</taxon>
        <taxon>Tremellomycetes</taxon>
        <taxon>Cystofilobasidiales</taxon>
        <taxon>Mrakiaceae</taxon>
        <taxon>Phaffia</taxon>
    </lineage>
</organism>
<dbReference type="AlphaFoldDB" id="A0A0F7SX07"/>
<evidence type="ECO:0000256" key="6">
    <source>
        <dbReference type="ARBA" id="ARBA00022679"/>
    </source>
</evidence>
<feature type="region of interest" description="Disordered" evidence="10">
    <location>
        <begin position="369"/>
        <end position="388"/>
    </location>
</feature>
<sequence>MPLTKVAFLFDQKQQDDEGQDNLDFIQPTTEKATNSNTTTSDISADAPSVASFQEISLQTLLRTLPPTLSYTPLRLPNIPFDLLRRDMFDAQFQQIDTAEDDDDEKERWGPETDLVKGVYEGGMKTWECSIDLVNLLKDDLYKNGRSPTDGWKSIEGKRIMEVGCGTSLPSLYLLSELLRKPSSSLSPSNNQPPPRTTFHFLDYNELVLKLVTLPNVLLAFASLLSTSSDVLASASTSSTPGASTSSTEIRSTSPTPSSPEVSNAKPEDEEEDEEDEDNTFSLSATRIQAFEKILAERNIELRFFSGGWQTFDLSPSSSASDSEEETPMTRAEKEKMDIVLTSETVYQSTSLRPLVQLLRRVSFPCRSPSLPSSFITSSESSEDSKGSSRTQTWVAAKVLYFGLEDGGVPAFVQAVQAERGGWVKDIWKNNSGVLRWVGEVGWDQ</sequence>
<accession>A0A0F7SX07</accession>
<evidence type="ECO:0000256" key="8">
    <source>
        <dbReference type="ARBA" id="ARBA00023242"/>
    </source>
</evidence>
<evidence type="ECO:0000256" key="10">
    <source>
        <dbReference type="SAM" id="MobiDB-lite"/>
    </source>
</evidence>
<keyword evidence="4" id="KW-0963">Cytoplasm</keyword>
<evidence type="ECO:0000256" key="9">
    <source>
        <dbReference type="ARBA" id="ARBA00038126"/>
    </source>
</evidence>
<evidence type="ECO:0000256" key="2">
    <source>
        <dbReference type="ARBA" id="ARBA00004496"/>
    </source>
</evidence>
<keyword evidence="5 11" id="KW-0489">Methyltransferase</keyword>
<comment type="subcellular location">
    <subcellularLocation>
        <location evidence="2">Cytoplasm</location>
    </subcellularLocation>
    <subcellularLocation>
        <location evidence="1">Nucleus</location>
    </subcellularLocation>
</comment>
<dbReference type="GO" id="GO:0032259">
    <property type="term" value="P:methylation"/>
    <property type="evidence" value="ECO:0007669"/>
    <property type="project" value="UniProtKB-KW"/>
</dbReference>
<name>A0A0F7SX07_PHARH</name>
<keyword evidence="6 11" id="KW-0808">Transferase</keyword>
<keyword evidence="7" id="KW-0949">S-adenosyl-L-methionine</keyword>
<reference evidence="11" key="1">
    <citation type="submission" date="2014-08" db="EMBL/GenBank/DDBJ databases">
        <authorList>
            <person name="Sharma Rahul"/>
            <person name="Thines Marco"/>
        </authorList>
    </citation>
    <scope>NUCLEOTIDE SEQUENCE</scope>
</reference>
<comment type="similarity">
    <text evidence="9">Belongs to the methyltransferase superfamily. METTL18 family.</text>
</comment>
<feature type="region of interest" description="Disordered" evidence="10">
    <location>
        <begin position="234"/>
        <end position="283"/>
    </location>
</feature>
<evidence type="ECO:0000313" key="11">
    <source>
        <dbReference type="EMBL" id="CED84663.1"/>
    </source>
</evidence>
<evidence type="ECO:0000256" key="3">
    <source>
        <dbReference type="ARBA" id="ARBA00012533"/>
    </source>
</evidence>
<dbReference type="InterPro" id="IPR019410">
    <property type="entry name" value="Methyltransf_16"/>
</dbReference>
<evidence type="ECO:0000256" key="1">
    <source>
        <dbReference type="ARBA" id="ARBA00004123"/>
    </source>
</evidence>
<feature type="compositionally biased region" description="Low complexity" evidence="10">
    <location>
        <begin position="369"/>
        <end position="380"/>
    </location>
</feature>
<dbReference type="Gene3D" id="3.40.50.150">
    <property type="entry name" value="Vaccinia Virus protein VP39"/>
    <property type="match status" value="1"/>
</dbReference>
<dbReference type="GO" id="GO:0018064">
    <property type="term" value="F:protein-L-histidine N-tele-methyltransferase activity"/>
    <property type="evidence" value="ECO:0007669"/>
    <property type="project" value="UniProtKB-EC"/>
</dbReference>
<dbReference type="PANTHER" id="PTHR14614">
    <property type="entry name" value="HEPATOCELLULAR CARCINOMA-ASSOCIATED ANTIGEN"/>
    <property type="match status" value="1"/>
</dbReference>
<evidence type="ECO:0000256" key="7">
    <source>
        <dbReference type="ARBA" id="ARBA00022691"/>
    </source>
</evidence>
<feature type="compositionally biased region" description="Low complexity" evidence="10">
    <location>
        <begin position="234"/>
        <end position="263"/>
    </location>
</feature>
<dbReference type="PANTHER" id="PTHR14614:SF39">
    <property type="entry name" value="HISTIDINE PROTEIN METHYLTRANSFERASE 1 HOMOLOG"/>
    <property type="match status" value="1"/>
</dbReference>
<protein>
    <recommendedName>
        <fullName evidence="3">protein-histidine N-methyltransferase</fullName>
        <ecNumber evidence="3">2.1.1.85</ecNumber>
    </recommendedName>
</protein>
<evidence type="ECO:0000256" key="4">
    <source>
        <dbReference type="ARBA" id="ARBA00022490"/>
    </source>
</evidence>
<feature type="region of interest" description="Disordered" evidence="10">
    <location>
        <begin position="314"/>
        <end position="334"/>
    </location>
</feature>
<proteinExistence type="inferred from homology"/>
<feature type="compositionally biased region" description="Acidic residues" evidence="10">
    <location>
        <begin position="268"/>
        <end position="279"/>
    </location>
</feature>